<dbReference type="KEGG" id="hxa:Halxa_0964"/>
<dbReference type="EMBL" id="CP002839">
    <property type="protein sequence ID" value="AEH35600.1"/>
    <property type="molecule type" value="Genomic_DNA"/>
</dbReference>
<dbReference type="InterPro" id="IPR022453">
    <property type="entry name" value="Znf_MqsA-type"/>
</dbReference>
<organism evidence="1 2">
    <name type="scientific">Halopiger xanaduensis (strain DSM 18323 / JCM 14033 / SH-6)</name>
    <dbReference type="NCBI Taxonomy" id="797210"/>
    <lineage>
        <taxon>Archaea</taxon>
        <taxon>Methanobacteriati</taxon>
        <taxon>Methanobacteriota</taxon>
        <taxon>Stenosarchaea group</taxon>
        <taxon>Halobacteria</taxon>
        <taxon>Halobacteriales</taxon>
        <taxon>Natrialbaceae</taxon>
        <taxon>Halopiger</taxon>
    </lineage>
</organism>
<reference evidence="1 2" key="1">
    <citation type="journal article" date="2012" name="Stand. Genomic Sci.">
        <title>Complete genome sequence of Halopiger xanaduensis type strain (SH-6(T)).</title>
        <authorList>
            <person name="Anderson I."/>
            <person name="Tindall B.J."/>
            <person name="Rohde M."/>
            <person name="Lucas S."/>
            <person name="Han J."/>
            <person name="Lapidus A."/>
            <person name="Cheng J.F."/>
            <person name="Goodwin L."/>
            <person name="Pitluck S."/>
            <person name="Peters L."/>
            <person name="Pati A."/>
            <person name="Mikhailova N."/>
            <person name="Pagani I."/>
            <person name="Teshima H."/>
            <person name="Han C."/>
            <person name="Tapia R."/>
            <person name="Land M."/>
            <person name="Woyke T."/>
            <person name="Klenk H.P."/>
            <person name="Kyrpides N."/>
            <person name="Ivanova N."/>
        </authorList>
    </citation>
    <scope>NUCLEOTIDE SEQUENCE [LARGE SCALE GENOMIC DNA]</scope>
    <source>
        <strain evidence="2">DSM 18323 / JCM 14033 / SH-6</strain>
    </source>
</reference>
<accession>F8D8H3</accession>
<sequence length="65" mass="7366">MVFRTGMTDMGIDKTPVDECPECGEQAYDHVEPGERYEGSPIGRIRVCVTEEGAFFHSWKQVDDL</sequence>
<proteinExistence type="predicted"/>
<name>F8D8H3_HALXS</name>
<gene>
    <name evidence="1" type="ordered locus">Halxa_0964</name>
</gene>
<protein>
    <submittedName>
        <fullName evidence="1">Uncharacterized protein</fullName>
    </submittedName>
</protein>
<keyword evidence="2" id="KW-1185">Reference proteome</keyword>
<evidence type="ECO:0000313" key="2">
    <source>
        <dbReference type="Proteomes" id="UP000006794"/>
    </source>
</evidence>
<dbReference type="NCBIfam" id="TIGR03831">
    <property type="entry name" value="YgiT_finger"/>
    <property type="match status" value="1"/>
</dbReference>
<dbReference type="Proteomes" id="UP000006794">
    <property type="component" value="Chromosome"/>
</dbReference>
<dbReference type="HOGENOM" id="CLU_2839347_0_0_2"/>
<dbReference type="AlphaFoldDB" id="F8D8H3"/>
<dbReference type="STRING" id="797210.Halxa_0964"/>
<evidence type="ECO:0000313" key="1">
    <source>
        <dbReference type="EMBL" id="AEH35600.1"/>
    </source>
</evidence>